<reference evidence="1 2" key="1">
    <citation type="submission" date="2024-12" db="EMBL/GenBank/DDBJ databases">
        <authorList>
            <person name="Hu S."/>
        </authorList>
    </citation>
    <scope>NUCLEOTIDE SEQUENCE [LARGE SCALE GENOMIC DNA]</scope>
    <source>
        <strain evidence="1 2">P-25</strain>
    </source>
</reference>
<protein>
    <submittedName>
        <fullName evidence="1">Uncharacterized protein</fullName>
    </submittedName>
</protein>
<evidence type="ECO:0000313" key="1">
    <source>
        <dbReference type="EMBL" id="MFN0292072.1"/>
    </source>
</evidence>
<dbReference type="EMBL" id="SRMP02000019">
    <property type="protein sequence ID" value="MFN0292072.1"/>
    <property type="molecule type" value="Genomic_DNA"/>
</dbReference>
<gene>
    <name evidence="1" type="ORF">E5L68_011760</name>
</gene>
<name>A0ABW9JI48_9SPHI</name>
<organism evidence="1 2">
    <name type="scientific">Pedobacter helvus</name>
    <dbReference type="NCBI Taxonomy" id="2563444"/>
    <lineage>
        <taxon>Bacteria</taxon>
        <taxon>Pseudomonadati</taxon>
        <taxon>Bacteroidota</taxon>
        <taxon>Sphingobacteriia</taxon>
        <taxon>Sphingobacteriales</taxon>
        <taxon>Sphingobacteriaceae</taxon>
        <taxon>Pedobacter</taxon>
    </lineage>
</organism>
<sequence length="238" mass="27456">MTKSILIIKGYSKTEVELTNDRKIIQLYVDFFCSNAGGAFDFDNEIFIFEEPNIETLNNLDILNSLGYLVVILIGHGGSKDGIQLFQLQEKLFVQPGQLQFYSKKQLHIIETCRNLIDIELDIKRINRLIPKYRYGGIDKRPLTREESLLKFNQAIENSNDGTTYLFAASIGERAFGYLFLQLIIDFSIYVHEYFREEIVNVGYIFEQTKKQVAELTKGNQNPTRNGDVDFPFVITII</sequence>
<accession>A0ABW9JI48</accession>
<proteinExistence type="predicted"/>
<comment type="caution">
    <text evidence="1">The sequence shown here is derived from an EMBL/GenBank/DDBJ whole genome shotgun (WGS) entry which is preliminary data.</text>
</comment>
<evidence type="ECO:0000313" key="2">
    <source>
        <dbReference type="Proteomes" id="UP001517367"/>
    </source>
</evidence>
<dbReference type="Proteomes" id="UP001517367">
    <property type="component" value="Unassembled WGS sequence"/>
</dbReference>
<dbReference type="RefSeq" id="WP_138730912.1">
    <property type="nucleotide sequence ID" value="NZ_SRMP02000019.1"/>
</dbReference>
<keyword evidence="2" id="KW-1185">Reference proteome</keyword>